<feature type="transmembrane region" description="Helical" evidence="1">
    <location>
        <begin position="92"/>
        <end position="111"/>
    </location>
</feature>
<gene>
    <name evidence="2" type="ORF">SDC9_189813</name>
</gene>
<keyword evidence="1" id="KW-0472">Membrane</keyword>
<proteinExistence type="predicted"/>
<comment type="caution">
    <text evidence="2">The sequence shown here is derived from an EMBL/GenBank/DDBJ whole genome shotgun (WGS) entry which is preliminary data.</text>
</comment>
<keyword evidence="1" id="KW-1133">Transmembrane helix</keyword>
<protein>
    <submittedName>
        <fullName evidence="2">Uncharacterized protein</fullName>
    </submittedName>
</protein>
<feature type="transmembrane region" description="Helical" evidence="1">
    <location>
        <begin position="25"/>
        <end position="45"/>
    </location>
</feature>
<accession>A0A645HTG8</accession>
<dbReference type="AlphaFoldDB" id="A0A645HTG8"/>
<reference evidence="2" key="1">
    <citation type="submission" date="2019-08" db="EMBL/GenBank/DDBJ databases">
        <authorList>
            <person name="Kucharzyk K."/>
            <person name="Murdoch R.W."/>
            <person name="Higgins S."/>
            <person name="Loffler F."/>
        </authorList>
    </citation>
    <scope>NUCLEOTIDE SEQUENCE</scope>
</reference>
<organism evidence="2">
    <name type="scientific">bioreactor metagenome</name>
    <dbReference type="NCBI Taxonomy" id="1076179"/>
    <lineage>
        <taxon>unclassified sequences</taxon>
        <taxon>metagenomes</taxon>
        <taxon>ecological metagenomes</taxon>
    </lineage>
</organism>
<evidence type="ECO:0000313" key="2">
    <source>
        <dbReference type="EMBL" id="MPN42257.1"/>
    </source>
</evidence>
<feature type="transmembrane region" description="Helical" evidence="1">
    <location>
        <begin position="66"/>
        <end position="86"/>
    </location>
</feature>
<keyword evidence="1" id="KW-0812">Transmembrane</keyword>
<sequence>MTILGTGLFATWVCRHGIGSQQWRILVIAGACVYLILLAAAFMAARRLERTDGMLGALRILPKETDGTVLMVSCGLSAAAVVLSLFSAAVAYYAIWVLGIVVFILAVYYTVKEL</sequence>
<name>A0A645HTG8_9ZZZZ</name>
<evidence type="ECO:0000256" key="1">
    <source>
        <dbReference type="SAM" id="Phobius"/>
    </source>
</evidence>
<dbReference type="EMBL" id="VSSQ01099861">
    <property type="protein sequence ID" value="MPN42257.1"/>
    <property type="molecule type" value="Genomic_DNA"/>
</dbReference>